<evidence type="ECO:0000313" key="1">
    <source>
        <dbReference type="EMBL" id="KAJ0172394.1"/>
    </source>
</evidence>
<keyword evidence="2" id="KW-1185">Reference proteome</keyword>
<evidence type="ECO:0000313" key="2">
    <source>
        <dbReference type="Proteomes" id="UP000824533"/>
    </source>
</evidence>
<sequence length="485" mass="56048">MKIIYISILYAQLCLTFDIELEGVIRMGDEFLESLNKDVQEYHSVQKELKDKNKSVDYRKSDKVREPALPVINKDKFYAVAIYLQQNGYERLKALDKTINDKLGIKANLNSYSEKASRKLNAEIFNYVNETLQRNLTNVIDREFMVIDLIETSNKLLHSALKDLLAVITSLYKVRYLKNMKQVSDNIHKDVVSEKKDNFWYICNKFSICRPYPAFSDFFGDLMVVIIKTNLTDFKQLFTTVKKVLEAKYAFIENMIHASIYKEVVEKVNTLVNEPVNLRNLLLYLRSVIIKRHKLIDTEVEIFKIKAKAVKIIIDIFDRAFDSDGFEIVELNLNVVIDGLEAWKMRQRSDFQRIVILFVNYVLDTLKSNLTPYILEEIKTLTEVIWNESFDAPNRLVHPLVPVADLQQQQSYQPTKRWSTAALARSAATLVARDAIQGAGRTLRVLAEYRASGKYRPVDEPMCVRPADFVLVCETSSISHGDARL</sequence>
<protein>
    <submittedName>
        <fullName evidence="1">Uncharacterized protein</fullName>
    </submittedName>
</protein>
<comment type="caution">
    <text evidence="1">The sequence shown here is derived from an EMBL/GenBank/DDBJ whole genome shotgun (WGS) entry which is preliminary data.</text>
</comment>
<dbReference type="EMBL" id="CM034408">
    <property type="protein sequence ID" value="KAJ0172394.1"/>
    <property type="molecule type" value="Genomic_DNA"/>
</dbReference>
<gene>
    <name evidence="1" type="ORF">K1T71_012367</name>
</gene>
<dbReference type="Proteomes" id="UP000824533">
    <property type="component" value="Linkage Group LG22"/>
</dbReference>
<proteinExistence type="predicted"/>
<name>A0ACC1CLC4_9NEOP</name>
<reference evidence="1 2" key="1">
    <citation type="journal article" date="2021" name="Front. Genet.">
        <title>Chromosome-Level Genome Assembly Reveals Significant Gene Expansion in the Toll and IMD Signaling Pathways of Dendrolimus kikuchii.</title>
        <authorList>
            <person name="Zhou J."/>
            <person name="Wu P."/>
            <person name="Xiong Z."/>
            <person name="Liu N."/>
            <person name="Zhao N."/>
            <person name="Ji M."/>
            <person name="Qiu Y."/>
            <person name="Yang B."/>
        </authorList>
    </citation>
    <scope>NUCLEOTIDE SEQUENCE [LARGE SCALE GENOMIC DNA]</scope>
    <source>
        <strain evidence="1">Ann1</strain>
    </source>
</reference>
<organism evidence="1 2">
    <name type="scientific">Dendrolimus kikuchii</name>
    <dbReference type="NCBI Taxonomy" id="765133"/>
    <lineage>
        <taxon>Eukaryota</taxon>
        <taxon>Metazoa</taxon>
        <taxon>Ecdysozoa</taxon>
        <taxon>Arthropoda</taxon>
        <taxon>Hexapoda</taxon>
        <taxon>Insecta</taxon>
        <taxon>Pterygota</taxon>
        <taxon>Neoptera</taxon>
        <taxon>Endopterygota</taxon>
        <taxon>Lepidoptera</taxon>
        <taxon>Glossata</taxon>
        <taxon>Ditrysia</taxon>
        <taxon>Bombycoidea</taxon>
        <taxon>Lasiocampidae</taxon>
        <taxon>Dendrolimus</taxon>
    </lineage>
</organism>
<accession>A0ACC1CLC4</accession>